<keyword evidence="3" id="KW-1185">Reference proteome</keyword>
<dbReference type="GO" id="GO:0007144">
    <property type="term" value="P:female meiosis I"/>
    <property type="evidence" value="ECO:0007669"/>
    <property type="project" value="TreeGrafter"/>
</dbReference>
<name>A0A437D425_ORYJA</name>
<dbReference type="Proteomes" id="UP000283210">
    <property type="component" value="Chromosome 8"/>
</dbReference>
<evidence type="ECO:0000313" key="3">
    <source>
        <dbReference type="Proteomes" id="UP000283210"/>
    </source>
</evidence>
<organism evidence="2 3">
    <name type="scientific">Oryzias javanicus</name>
    <name type="common">Javanese ricefish</name>
    <name type="synonym">Aplocheilus javanicus</name>
    <dbReference type="NCBI Taxonomy" id="123683"/>
    <lineage>
        <taxon>Eukaryota</taxon>
        <taxon>Metazoa</taxon>
        <taxon>Chordata</taxon>
        <taxon>Craniata</taxon>
        <taxon>Vertebrata</taxon>
        <taxon>Euteleostomi</taxon>
        <taxon>Actinopterygii</taxon>
        <taxon>Neopterygii</taxon>
        <taxon>Teleostei</taxon>
        <taxon>Neoteleostei</taxon>
        <taxon>Acanthomorphata</taxon>
        <taxon>Ovalentaria</taxon>
        <taxon>Atherinomorphae</taxon>
        <taxon>Beloniformes</taxon>
        <taxon>Adrianichthyidae</taxon>
        <taxon>Oryziinae</taxon>
        <taxon>Oryzias</taxon>
    </lineage>
</organism>
<dbReference type="InterPro" id="IPR027963">
    <property type="entry name" value="MEIOC"/>
</dbReference>
<dbReference type="Pfam" id="PF15189">
    <property type="entry name" value="MEIOC"/>
    <property type="match status" value="1"/>
</dbReference>
<dbReference type="OrthoDB" id="5978002at2759"/>
<evidence type="ECO:0000313" key="2">
    <source>
        <dbReference type="EMBL" id="RVE69776.1"/>
    </source>
</evidence>
<reference evidence="2 3" key="2">
    <citation type="submission" date="2019-01" db="EMBL/GenBank/DDBJ databases">
        <title>A chromosome length genome reference of the Java medaka (oryzias javanicus).</title>
        <authorList>
            <person name="Herpin A."/>
            <person name="Takehana Y."/>
            <person name="Naruse K."/>
            <person name="Ansai S."/>
            <person name="Kawaguchi M."/>
        </authorList>
    </citation>
    <scope>NUCLEOTIDE SEQUENCE [LARGE SCALE GENOMIC DNA]</scope>
    <source>
        <strain evidence="2">RS831</strain>
        <tissue evidence="2">Whole body</tissue>
    </source>
</reference>
<evidence type="ECO:0000256" key="1">
    <source>
        <dbReference type="SAM" id="MobiDB-lite"/>
    </source>
</evidence>
<dbReference type="AlphaFoldDB" id="A0A437D425"/>
<gene>
    <name evidence="2" type="ORF">OJAV_G00081170</name>
</gene>
<reference evidence="2 3" key="1">
    <citation type="submission" date="2018-11" db="EMBL/GenBank/DDBJ databases">
        <authorList>
            <person name="Lopez-Roques C."/>
            <person name="Donnadieu C."/>
            <person name="Bouchez O."/>
            <person name="Klopp C."/>
            <person name="Cabau C."/>
            <person name="Zahm M."/>
        </authorList>
    </citation>
    <scope>NUCLEOTIDE SEQUENCE [LARGE SCALE GENOMIC DNA]</scope>
    <source>
        <strain evidence="2">RS831</strain>
        <tissue evidence="2">Whole body</tissue>
    </source>
</reference>
<protein>
    <submittedName>
        <fullName evidence="2">Uncharacterized protein</fullName>
    </submittedName>
</protein>
<accession>A0A437D425</accession>
<dbReference type="GO" id="GO:0007141">
    <property type="term" value="P:male meiosis I"/>
    <property type="evidence" value="ECO:0007669"/>
    <property type="project" value="TreeGrafter"/>
</dbReference>
<dbReference type="PANTHER" id="PTHR33861:SF4">
    <property type="entry name" value="MEIOSIS-SPECIFIC COILED-COIL DOMAIN-CONTAINING PROTEIN MEIOC"/>
    <property type="match status" value="1"/>
</dbReference>
<dbReference type="EMBL" id="CM012444">
    <property type="protein sequence ID" value="RVE69776.1"/>
    <property type="molecule type" value="Genomic_DNA"/>
</dbReference>
<feature type="region of interest" description="Disordered" evidence="1">
    <location>
        <begin position="191"/>
        <end position="228"/>
    </location>
</feature>
<sequence>MHLNKYAWMAKNMEKEANQSVNNYPEISNVYNPPNNINESPFDVFYDGRSIQTHNKQFAQEDINQLVRSFQSLLSSENDYISPGDFPNMHKKSKDGKTEQYQITSQAMSPQSALMMQIPKQLMDNLVQHGQVGELRKQMFNQHLTNFSPYHRDYFQQSNQPSASFDHSQKRMAADDTNVGMSSYFNHHVPQSQTHKIKQHVQRDKRRTHTSGFHGEDFQRRHQSSAYATPEKKTQFSQNMYFQGSMQPHRAEGEHKIIGAENASQLRPFARPSKDVRRHSGSDFIPRSTSFHELRMSGNEASGYSSNVSDMRTSRGEIISFQSHPSAATPPLMMNQGPANQLHLYVDECDRECRSLEKERKAIEGTLRKTFPGIRIPAGANVNLPRPSGSPTKLDHIVVSQMREQIKVANLLERMEALCDAPLHNNIHTVLKRHHMAVCITQARCNENGRSIKHQQQKTPFMENKATLMVMALQDLAATTRRLRTAMWSALQTTLPPPRQDTRIPRL</sequence>
<dbReference type="PANTHER" id="PTHR33861">
    <property type="entry name" value="PROTEIN CBG18333"/>
    <property type="match status" value="1"/>
</dbReference>
<dbReference type="GO" id="GO:0005634">
    <property type="term" value="C:nucleus"/>
    <property type="evidence" value="ECO:0007669"/>
    <property type="project" value="TreeGrafter"/>
</dbReference>
<dbReference type="GO" id="GO:0048255">
    <property type="term" value="P:mRNA stabilization"/>
    <property type="evidence" value="ECO:0007669"/>
    <property type="project" value="TreeGrafter"/>
</dbReference>
<dbReference type="GO" id="GO:0005737">
    <property type="term" value="C:cytoplasm"/>
    <property type="evidence" value="ECO:0007669"/>
    <property type="project" value="TreeGrafter"/>
</dbReference>
<proteinExistence type="predicted"/>
<feature type="compositionally biased region" description="Basic residues" evidence="1">
    <location>
        <begin position="195"/>
        <end position="209"/>
    </location>
</feature>